<proteinExistence type="predicted"/>
<dbReference type="InterPro" id="IPR001846">
    <property type="entry name" value="VWF_type-D"/>
</dbReference>
<feature type="compositionally biased region" description="Basic and acidic residues" evidence="3">
    <location>
        <begin position="27"/>
        <end position="37"/>
    </location>
</feature>
<gene>
    <name evidence="5" type="primary">KCP</name>
    <name evidence="5" type="ORF">BLAG_LOCUS9067</name>
</gene>
<keyword evidence="6" id="KW-1185">Reference proteome</keyword>
<dbReference type="EMBL" id="OV696701">
    <property type="protein sequence ID" value="CAH1247384.1"/>
    <property type="molecule type" value="Genomic_DNA"/>
</dbReference>
<feature type="compositionally biased region" description="Low complexity" evidence="3">
    <location>
        <begin position="38"/>
        <end position="52"/>
    </location>
</feature>
<dbReference type="Proteomes" id="UP000838412">
    <property type="component" value="Chromosome 16"/>
</dbReference>
<feature type="domain" description="VWFD" evidence="4">
    <location>
        <begin position="101"/>
        <end position="314"/>
    </location>
</feature>
<dbReference type="AlphaFoldDB" id="A0A8J9Z5L2"/>
<keyword evidence="1" id="KW-1015">Disulfide bond</keyword>
<evidence type="ECO:0000256" key="3">
    <source>
        <dbReference type="SAM" id="MobiDB-lite"/>
    </source>
</evidence>
<sequence length="314" mass="34286">MNPQHPDQPLHDESFLASAPGTCSAVGDRHYHTDRSEPSTSRPASPRRVVPRLGPGHVFGRGRPALPHVPNCLFHSTVTVVNPQHPDQPLHDESFLASAPGTCSAVGDPHYHTFDGKLFSFSGDCWYTLAKNKNPLEEQFAVLADNARCDIPGWEHEACTRAVPLQYRGNVIFPAGNTRPVPVPLRCDIPGWEHEACTRAVKVQYRGSEVLLTRDSITLDGQAVQGSVSHNSITVEKIENSYFHKVTLANGLEVLWDSHTRVYVKSPGMLQGRTAGLCGDFNGSPEDDFTTPSGSTVLLADTFAQSWKTGDCTP</sequence>
<organism evidence="5 6">
    <name type="scientific">Branchiostoma lanceolatum</name>
    <name type="common">Common lancelet</name>
    <name type="synonym">Amphioxus lanceolatum</name>
    <dbReference type="NCBI Taxonomy" id="7740"/>
    <lineage>
        <taxon>Eukaryota</taxon>
        <taxon>Metazoa</taxon>
        <taxon>Chordata</taxon>
        <taxon>Cephalochordata</taxon>
        <taxon>Leptocardii</taxon>
        <taxon>Amphioxiformes</taxon>
        <taxon>Branchiostomatidae</taxon>
        <taxon>Branchiostoma</taxon>
    </lineage>
</organism>
<evidence type="ECO:0000256" key="1">
    <source>
        <dbReference type="ARBA" id="ARBA00023157"/>
    </source>
</evidence>
<dbReference type="SMART" id="SM00216">
    <property type="entry name" value="VWD"/>
    <property type="match status" value="1"/>
</dbReference>
<protein>
    <submittedName>
        <fullName evidence="5">KCP protein</fullName>
    </submittedName>
</protein>
<accession>A0A8J9Z5L2</accession>
<keyword evidence="2" id="KW-0325">Glycoprotein</keyword>
<reference evidence="5" key="1">
    <citation type="submission" date="2022-01" db="EMBL/GenBank/DDBJ databases">
        <authorList>
            <person name="Braso-Vives M."/>
        </authorList>
    </citation>
    <scope>NUCLEOTIDE SEQUENCE</scope>
</reference>
<name>A0A8J9Z5L2_BRALA</name>
<dbReference type="PROSITE" id="PS51233">
    <property type="entry name" value="VWFD"/>
    <property type="match status" value="1"/>
</dbReference>
<evidence type="ECO:0000256" key="2">
    <source>
        <dbReference type="ARBA" id="ARBA00023180"/>
    </source>
</evidence>
<evidence type="ECO:0000259" key="4">
    <source>
        <dbReference type="PROSITE" id="PS51233"/>
    </source>
</evidence>
<dbReference type="Pfam" id="PF00094">
    <property type="entry name" value="VWD"/>
    <property type="match status" value="2"/>
</dbReference>
<dbReference type="PANTHER" id="PTHR11339">
    <property type="entry name" value="EXTRACELLULAR MATRIX GLYCOPROTEIN RELATED"/>
    <property type="match status" value="1"/>
</dbReference>
<feature type="region of interest" description="Disordered" evidence="3">
    <location>
        <begin position="1"/>
        <end position="54"/>
    </location>
</feature>
<evidence type="ECO:0000313" key="5">
    <source>
        <dbReference type="EMBL" id="CAH1247384.1"/>
    </source>
</evidence>
<evidence type="ECO:0000313" key="6">
    <source>
        <dbReference type="Proteomes" id="UP000838412"/>
    </source>
</evidence>
<dbReference type="OrthoDB" id="160294at2759"/>
<dbReference type="InterPro" id="IPR050780">
    <property type="entry name" value="Mucin_vWF_Thrombospondin_sf"/>
</dbReference>